<organism evidence="3">
    <name type="scientific">Gongylonema pulchrum</name>
    <dbReference type="NCBI Taxonomy" id="637853"/>
    <lineage>
        <taxon>Eukaryota</taxon>
        <taxon>Metazoa</taxon>
        <taxon>Ecdysozoa</taxon>
        <taxon>Nematoda</taxon>
        <taxon>Chromadorea</taxon>
        <taxon>Rhabditida</taxon>
        <taxon>Spirurina</taxon>
        <taxon>Spiruromorpha</taxon>
        <taxon>Spiruroidea</taxon>
        <taxon>Gongylonematidae</taxon>
        <taxon>Gongylonema</taxon>
    </lineage>
</organism>
<gene>
    <name evidence="1" type="ORF">GPUH_LOCUS22015</name>
</gene>
<reference evidence="1 2" key="2">
    <citation type="submission" date="2018-11" db="EMBL/GenBank/DDBJ databases">
        <authorList>
            <consortium name="Pathogen Informatics"/>
        </authorList>
    </citation>
    <scope>NUCLEOTIDE SEQUENCE [LARGE SCALE GENOMIC DNA]</scope>
</reference>
<dbReference type="OrthoDB" id="5954868at2759"/>
<dbReference type="AlphaFoldDB" id="A0A183EM23"/>
<keyword evidence="2" id="KW-1185">Reference proteome</keyword>
<protein>
    <submittedName>
        <fullName evidence="3">Wax2_C domain-containing protein</fullName>
    </submittedName>
</protein>
<dbReference type="EMBL" id="UYRT01094026">
    <property type="protein sequence ID" value="VDN39330.1"/>
    <property type="molecule type" value="Genomic_DNA"/>
</dbReference>
<sequence length="81" mass="9024">MFTDVVDIDAWLYLHCYRKLSITTNRPDDACLLIASVESDDDVASLKYWNAGRNHVLLNIGKGSLANYPNAIVVSASFHPK</sequence>
<evidence type="ECO:0000313" key="2">
    <source>
        <dbReference type="Proteomes" id="UP000271098"/>
    </source>
</evidence>
<evidence type="ECO:0000313" key="3">
    <source>
        <dbReference type="WBParaSite" id="GPUH_0002204101-mRNA-1"/>
    </source>
</evidence>
<name>A0A183EM23_9BILA</name>
<reference evidence="3" key="1">
    <citation type="submission" date="2016-06" db="UniProtKB">
        <authorList>
            <consortium name="WormBaseParasite"/>
        </authorList>
    </citation>
    <scope>IDENTIFICATION</scope>
</reference>
<dbReference type="WBParaSite" id="GPUH_0002204101-mRNA-1">
    <property type="protein sequence ID" value="GPUH_0002204101-mRNA-1"/>
    <property type="gene ID" value="GPUH_0002204101"/>
</dbReference>
<proteinExistence type="predicted"/>
<evidence type="ECO:0000313" key="1">
    <source>
        <dbReference type="EMBL" id="VDN39330.1"/>
    </source>
</evidence>
<accession>A0A183EM23</accession>
<dbReference type="Proteomes" id="UP000271098">
    <property type="component" value="Unassembled WGS sequence"/>
</dbReference>